<proteinExistence type="predicted"/>
<gene>
    <name evidence="1" type="ORF">H2198_002008</name>
</gene>
<evidence type="ECO:0000313" key="1">
    <source>
        <dbReference type="EMBL" id="KAJ9661440.1"/>
    </source>
</evidence>
<accession>A0ACC3AG62</accession>
<dbReference type="EMBL" id="JAPDRQ010000023">
    <property type="protein sequence ID" value="KAJ9661440.1"/>
    <property type="molecule type" value="Genomic_DNA"/>
</dbReference>
<comment type="caution">
    <text evidence="1">The sequence shown here is derived from an EMBL/GenBank/DDBJ whole genome shotgun (WGS) entry which is preliminary data.</text>
</comment>
<sequence length="812" mass="90008">MAVTSKIKEWRKQVPTRDRDHSLTVELLDKYFRKAKVDPFLTVAQATQIVSAWRADNNWGIINARRMAYLSRVDEGIRASLNDGSLNPEWLAAIKPWLRSHITIMKRTRTHQAMGLTIFFKKTIKGTHNIQPLFHATCDNQNNWTMVPPLNPGHHTTRNVEFTDPGIVPGSIDDGIPPALPDTESEDLDRAIDDLNYLPDNDDDSGDSDAGGGSGISPVHPSSRGVLPPNLFTGFGGIDASVAIGLPEMYKNDMFDLGITDPSKTTVYQCQGPDERPNLYSVPNYLRFTWSTNADDFAVVGSSKMDFTHTLSKTMNIGGNLLGFGGEMKRTFGSMETKESFRKYMAHYARRLIYEVEIKDVDKIKDHLTADFKQALATWPADKIVEHYGTHYTTQCSFGGLYINSSTLDTLDTLDKHDMTTAIELTVPFKKPGTGEKIGNATGGVKDENKTTQSIKESMQVNNAKTVGGTPPDSEKSLGSWTRSLASNPSAVKFKLKPMDTLVDDVAKQQAIQKAIKDRLAATAPEDGCSLIAIRVPLKPRCSDKHSGGKHDITVAYPAAPDGWFYVGQFAQPVEEGDAYGQESFAVAIRGNPNFDIDPSCPCPPLLPANTLELRWSSWKWFRELSRMYGFYTPTLKISDSAAEQLIEKFPILKKSPLLEDTTDPAPSLTVESQYISLGDIFELTLNTGAFNDPEIIKRLPLFHVGCLKKLDNIPPKVWLWDDTDTGGNPDVTVMGAPNVGAVSGLSGLIPGANDAKWPRQMVVGAANQPSPPWFLFKCLNRGNIGENWPWYTLDWDKVKWLENKWMANSPF</sequence>
<reference evidence="1" key="1">
    <citation type="submission" date="2022-10" db="EMBL/GenBank/DDBJ databases">
        <title>Culturing micro-colonial fungi from biological soil crusts in the Mojave desert and describing Neophaeococcomyces mojavensis, and introducing the new genera and species Taxawa tesnikishii.</title>
        <authorList>
            <person name="Kurbessoian T."/>
            <person name="Stajich J.E."/>
        </authorList>
    </citation>
    <scope>NUCLEOTIDE SEQUENCE</scope>
    <source>
        <strain evidence="1">JES_112</strain>
    </source>
</reference>
<keyword evidence="2" id="KW-1185">Reference proteome</keyword>
<dbReference type="Proteomes" id="UP001172386">
    <property type="component" value="Unassembled WGS sequence"/>
</dbReference>
<organism evidence="1 2">
    <name type="scientific">Neophaeococcomyces mojaviensis</name>
    <dbReference type="NCBI Taxonomy" id="3383035"/>
    <lineage>
        <taxon>Eukaryota</taxon>
        <taxon>Fungi</taxon>
        <taxon>Dikarya</taxon>
        <taxon>Ascomycota</taxon>
        <taxon>Pezizomycotina</taxon>
        <taxon>Eurotiomycetes</taxon>
        <taxon>Chaetothyriomycetidae</taxon>
        <taxon>Chaetothyriales</taxon>
        <taxon>Chaetothyriales incertae sedis</taxon>
        <taxon>Neophaeococcomyces</taxon>
    </lineage>
</organism>
<protein>
    <submittedName>
        <fullName evidence="1">Uncharacterized protein</fullName>
    </submittedName>
</protein>
<name>A0ACC3AG62_9EURO</name>
<evidence type="ECO:0000313" key="2">
    <source>
        <dbReference type="Proteomes" id="UP001172386"/>
    </source>
</evidence>